<evidence type="ECO:0000313" key="2">
    <source>
        <dbReference type="EMBL" id="MED6161707.1"/>
    </source>
</evidence>
<accession>A0ABU6UK74</accession>
<sequence length="395" mass="43313">MQIDADFEQTCGRIIATMNEFIQEEENSDPEVRIQSSCSNSSPEIQAQIQHNLDLEIHVQTQNIEIDEAHIQYTDPEFSEQESENQHLEAEFDEGDVAKIQNTPACQKVIEVVENKYNIHSGAEDGVVAKGNVLDVGSADLTKGSSAEKVEGRDVEEGATATVVDGGLQARRFVSLTPPPLLAAVFPWVRDGRQNRDGLQRWPEASVEDGAKATEDGREGRQRRRAETGTVVSSAPVTAEVTCSLNSSEQRPTMCQVWKMLKKQDVIFVNSMTLASNDACDSGTRGGQCVPWLASMVEVSIKREAAIDVAATIRKKGIGAIKFSLLLGLTRTQDFEAHIKEEQAALLNWSSHYNFTASCGQAQFSAATIFCFGINDGLGHKQWDPGGAFYFWAVV</sequence>
<organism evidence="2 3">
    <name type="scientific">Stylosanthes scabra</name>
    <dbReference type="NCBI Taxonomy" id="79078"/>
    <lineage>
        <taxon>Eukaryota</taxon>
        <taxon>Viridiplantae</taxon>
        <taxon>Streptophyta</taxon>
        <taxon>Embryophyta</taxon>
        <taxon>Tracheophyta</taxon>
        <taxon>Spermatophyta</taxon>
        <taxon>Magnoliopsida</taxon>
        <taxon>eudicotyledons</taxon>
        <taxon>Gunneridae</taxon>
        <taxon>Pentapetalae</taxon>
        <taxon>rosids</taxon>
        <taxon>fabids</taxon>
        <taxon>Fabales</taxon>
        <taxon>Fabaceae</taxon>
        <taxon>Papilionoideae</taxon>
        <taxon>50 kb inversion clade</taxon>
        <taxon>dalbergioids sensu lato</taxon>
        <taxon>Dalbergieae</taxon>
        <taxon>Pterocarpus clade</taxon>
        <taxon>Stylosanthes</taxon>
    </lineage>
</organism>
<protein>
    <submittedName>
        <fullName evidence="2">Uncharacterized protein</fullName>
    </submittedName>
</protein>
<comment type="caution">
    <text evidence="2">The sequence shown here is derived from an EMBL/GenBank/DDBJ whole genome shotgun (WGS) entry which is preliminary data.</text>
</comment>
<evidence type="ECO:0000313" key="3">
    <source>
        <dbReference type="Proteomes" id="UP001341840"/>
    </source>
</evidence>
<dbReference type="Proteomes" id="UP001341840">
    <property type="component" value="Unassembled WGS sequence"/>
</dbReference>
<name>A0ABU6UK74_9FABA</name>
<evidence type="ECO:0000256" key="1">
    <source>
        <dbReference type="SAM" id="MobiDB-lite"/>
    </source>
</evidence>
<feature type="region of interest" description="Disordered" evidence="1">
    <location>
        <begin position="199"/>
        <end position="232"/>
    </location>
</feature>
<dbReference type="EMBL" id="JASCZI010121429">
    <property type="protein sequence ID" value="MED6161707.1"/>
    <property type="molecule type" value="Genomic_DNA"/>
</dbReference>
<reference evidence="2 3" key="1">
    <citation type="journal article" date="2023" name="Plants (Basel)">
        <title>Bridging the Gap: Combining Genomics and Transcriptomics Approaches to Understand Stylosanthes scabra, an Orphan Legume from the Brazilian Caatinga.</title>
        <authorList>
            <person name="Ferreira-Neto J.R.C."/>
            <person name="da Silva M.D."/>
            <person name="Binneck E."/>
            <person name="de Melo N.F."/>
            <person name="da Silva R.H."/>
            <person name="de Melo A.L.T.M."/>
            <person name="Pandolfi V."/>
            <person name="Bustamante F.O."/>
            <person name="Brasileiro-Vidal A.C."/>
            <person name="Benko-Iseppon A.M."/>
        </authorList>
    </citation>
    <scope>NUCLEOTIDE SEQUENCE [LARGE SCALE GENOMIC DNA]</scope>
    <source>
        <tissue evidence="2">Leaves</tissue>
    </source>
</reference>
<feature type="compositionally biased region" description="Basic and acidic residues" evidence="1">
    <location>
        <begin position="209"/>
        <end position="220"/>
    </location>
</feature>
<proteinExistence type="predicted"/>
<keyword evidence="3" id="KW-1185">Reference proteome</keyword>
<gene>
    <name evidence="2" type="ORF">PIB30_063271</name>
</gene>